<dbReference type="SUPFAM" id="SSF56784">
    <property type="entry name" value="HAD-like"/>
    <property type="match status" value="1"/>
</dbReference>
<reference evidence="13" key="1">
    <citation type="journal article" date="2019" name="Int. J. Syst. Evol. Microbiol.">
        <title>The Global Catalogue of Microorganisms (GCM) 10K type strain sequencing project: providing services to taxonomists for standard genome sequencing and annotation.</title>
        <authorList>
            <consortium name="The Broad Institute Genomics Platform"/>
            <consortium name="The Broad Institute Genome Sequencing Center for Infectious Disease"/>
            <person name="Wu L."/>
            <person name="Ma J."/>
        </authorList>
    </citation>
    <scope>NUCLEOTIDE SEQUENCE [LARGE SCALE GENOMIC DNA]</scope>
    <source>
        <strain evidence="13">CCUG 63682</strain>
    </source>
</reference>
<dbReference type="PANTHER" id="PTHR43520">
    <property type="entry name" value="ATP7, ISOFORM B"/>
    <property type="match status" value="1"/>
</dbReference>
<name>A0ABV9N0B0_9FLAO</name>
<evidence type="ECO:0000256" key="2">
    <source>
        <dbReference type="ARBA" id="ARBA00006024"/>
    </source>
</evidence>
<dbReference type="PANTHER" id="PTHR43520:SF8">
    <property type="entry name" value="P-TYPE CU(+) TRANSPORTER"/>
    <property type="match status" value="1"/>
</dbReference>
<gene>
    <name evidence="12" type="ORF">ACFO5O_05170</name>
</gene>
<dbReference type="SUPFAM" id="SSF81665">
    <property type="entry name" value="Calcium ATPase, transmembrane domain M"/>
    <property type="match status" value="1"/>
</dbReference>
<organism evidence="12 13">
    <name type="scientific">Geojedonia litorea</name>
    <dbReference type="NCBI Taxonomy" id="1268269"/>
    <lineage>
        <taxon>Bacteria</taxon>
        <taxon>Pseudomonadati</taxon>
        <taxon>Bacteroidota</taxon>
        <taxon>Flavobacteriia</taxon>
        <taxon>Flavobacteriales</taxon>
        <taxon>Flavobacteriaceae</taxon>
        <taxon>Geojedonia</taxon>
    </lineage>
</organism>
<dbReference type="InterPro" id="IPR036163">
    <property type="entry name" value="HMA_dom_sf"/>
</dbReference>
<feature type="domain" description="HMA" evidence="11">
    <location>
        <begin position="7"/>
        <end position="73"/>
    </location>
</feature>
<dbReference type="NCBIfam" id="TIGR01511">
    <property type="entry name" value="ATPase-IB1_Cu"/>
    <property type="match status" value="1"/>
</dbReference>
<dbReference type="Proteomes" id="UP001595953">
    <property type="component" value="Unassembled WGS sequence"/>
</dbReference>
<proteinExistence type="inferred from homology"/>
<comment type="similarity">
    <text evidence="2 10">Belongs to the cation transport ATPase (P-type) (TC 3.A.3) family. Type IB subfamily.</text>
</comment>
<dbReference type="InterPro" id="IPR027256">
    <property type="entry name" value="P-typ_ATPase_IB"/>
</dbReference>
<keyword evidence="6 10" id="KW-0067">ATP-binding</keyword>
<dbReference type="Pfam" id="PF00122">
    <property type="entry name" value="E1-E2_ATPase"/>
    <property type="match status" value="1"/>
</dbReference>
<evidence type="ECO:0000256" key="7">
    <source>
        <dbReference type="ARBA" id="ARBA00022967"/>
    </source>
</evidence>
<evidence type="ECO:0000256" key="4">
    <source>
        <dbReference type="ARBA" id="ARBA00022723"/>
    </source>
</evidence>
<dbReference type="InterPro" id="IPR036412">
    <property type="entry name" value="HAD-like_sf"/>
</dbReference>
<dbReference type="SFLD" id="SFLDF00027">
    <property type="entry name" value="p-type_atpase"/>
    <property type="match status" value="1"/>
</dbReference>
<accession>A0ABV9N0B0</accession>
<evidence type="ECO:0000256" key="6">
    <source>
        <dbReference type="ARBA" id="ARBA00022840"/>
    </source>
</evidence>
<feature type="transmembrane region" description="Helical" evidence="10">
    <location>
        <begin position="190"/>
        <end position="206"/>
    </location>
</feature>
<feature type="transmembrane region" description="Helical" evidence="10">
    <location>
        <begin position="227"/>
        <end position="246"/>
    </location>
</feature>
<dbReference type="PRINTS" id="PR00119">
    <property type="entry name" value="CATATPASE"/>
</dbReference>
<evidence type="ECO:0000256" key="10">
    <source>
        <dbReference type="RuleBase" id="RU362081"/>
    </source>
</evidence>
<dbReference type="Pfam" id="PF00403">
    <property type="entry name" value="HMA"/>
    <property type="match status" value="1"/>
</dbReference>
<dbReference type="Gene3D" id="3.40.1110.10">
    <property type="entry name" value="Calcium-transporting ATPase, cytoplasmic domain N"/>
    <property type="match status" value="1"/>
</dbReference>
<keyword evidence="9 10" id="KW-0472">Membrane</keyword>
<keyword evidence="7" id="KW-1278">Translocase</keyword>
<dbReference type="RefSeq" id="WP_387961582.1">
    <property type="nucleotide sequence ID" value="NZ_JBHSGP010000008.1"/>
</dbReference>
<feature type="transmembrane region" description="Helical" evidence="10">
    <location>
        <begin position="439"/>
        <end position="462"/>
    </location>
</feature>
<dbReference type="InterPro" id="IPR006121">
    <property type="entry name" value="HMA_dom"/>
</dbReference>
<evidence type="ECO:0000313" key="12">
    <source>
        <dbReference type="EMBL" id="MFC4721697.1"/>
    </source>
</evidence>
<feature type="domain" description="HMA" evidence="11">
    <location>
        <begin position="75"/>
        <end position="141"/>
    </location>
</feature>
<evidence type="ECO:0000259" key="11">
    <source>
        <dbReference type="PROSITE" id="PS50846"/>
    </source>
</evidence>
<keyword evidence="3 10" id="KW-0812">Transmembrane</keyword>
<dbReference type="SFLD" id="SFLDS00003">
    <property type="entry name" value="Haloacid_Dehalogenase"/>
    <property type="match status" value="1"/>
</dbReference>
<comment type="caution">
    <text evidence="12">The sequence shown here is derived from an EMBL/GenBank/DDBJ whole genome shotgun (WGS) entry which is preliminary data.</text>
</comment>
<dbReference type="InterPro" id="IPR044492">
    <property type="entry name" value="P_typ_ATPase_HD_dom"/>
</dbReference>
<feature type="transmembrane region" description="Helical" evidence="10">
    <location>
        <begin position="777"/>
        <end position="801"/>
    </location>
</feature>
<dbReference type="SUPFAM" id="SSF55008">
    <property type="entry name" value="HMA, heavy metal-associated domain"/>
    <property type="match status" value="2"/>
</dbReference>
<keyword evidence="5 10" id="KW-0547">Nucleotide-binding</keyword>
<dbReference type="InterPro" id="IPR017969">
    <property type="entry name" value="Heavy-metal-associated_CS"/>
</dbReference>
<dbReference type="SFLD" id="SFLDG00002">
    <property type="entry name" value="C1.7:_P-type_atpase_like"/>
    <property type="match status" value="1"/>
</dbReference>
<evidence type="ECO:0000256" key="8">
    <source>
        <dbReference type="ARBA" id="ARBA00022989"/>
    </source>
</evidence>
<evidence type="ECO:0000256" key="1">
    <source>
        <dbReference type="ARBA" id="ARBA00004127"/>
    </source>
</evidence>
<dbReference type="InterPro" id="IPR018303">
    <property type="entry name" value="ATPase_P-typ_P_site"/>
</dbReference>
<sequence length="805" mass="87364">MTTLATKPMYIPLEGVESEHCALIVDKGLNQVKHIQSHKVEINNKRAVIESSKMATAIPEAVQTIRDLGYNVTTIKSTFPVLDMTCAACAVSVESIISYVEGVVKTSVNFATASVTVEYLPNTITAEDLKTAVQSVGYDLLIDKDDNTSQTLEDLHEKKFNQLKWRTIYATLFSIPVVVIGMFFMDMPYANYIMWVLSTPVILWFGKDFYINAYKQAKHRSTNMDTLVALSTGVAYVFSVFNTLFADFWHARGIHAHVYFETAAVVIAFILLGKLLEEKAKGNTSTAIKKLMGLQPKSVIVINTDGEHIETAIDKVMKDDIILVKPGEKIAVDGMVIHGSSYVDESMLSGEPVPVFKNENDKVFAGTINQKGGFQFKAEKVGAETMLAQIIRMVQDAQGSKAPVQKLVDKIAGIFVPIVIGISLIAFASWVILGGENGFTQGLIALVTVLVIACPCALGLATPTAIMVGVGKGAEKGILIKDAESLELTKNVNAIVLDKTGTITEGKPVVTNMVWLHNDDNFKEVLFSIEKLSEHPLAEAVINHLVAVTMVEISEFESITGRGAKANFNSETYYVGNQKLMNEHAIKISEELQEQATLWSSESKTVIWFSNSKEALAVLAIADKIKATSLEAIKHLKQLGIDVYMLTGDNEATAKAIALQTGIEHFQAEVMPEQKAAFVKDLQGKGKIVAMVGDGINDSAALAQANVSIAMGKGSDIAMDVAKMTIISSDLNKIPMAIKLSKQTVAAIRQNLFWAFIYNIIGIPIAAGILYPINGFLLNPMIAGAAMAFSSVSVVGNSLLLKLKK</sequence>
<dbReference type="CDD" id="cd02094">
    <property type="entry name" value="P-type_ATPase_Cu-like"/>
    <property type="match status" value="1"/>
</dbReference>
<dbReference type="Pfam" id="PF00702">
    <property type="entry name" value="Hydrolase"/>
    <property type="match status" value="1"/>
</dbReference>
<dbReference type="InterPro" id="IPR059000">
    <property type="entry name" value="ATPase_P-type_domA"/>
</dbReference>
<feature type="transmembrane region" description="Helical" evidence="10">
    <location>
        <begin position="752"/>
        <end position="771"/>
    </location>
</feature>
<evidence type="ECO:0000313" key="13">
    <source>
        <dbReference type="Proteomes" id="UP001595953"/>
    </source>
</evidence>
<keyword evidence="4 10" id="KW-0479">Metal-binding</keyword>
<evidence type="ECO:0000256" key="5">
    <source>
        <dbReference type="ARBA" id="ARBA00022741"/>
    </source>
</evidence>
<evidence type="ECO:0000256" key="3">
    <source>
        <dbReference type="ARBA" id="ARBA00022692"/>
    </source>
</evidence>
<feature type="transmembrane region" description="Helical" evidence="10">
    <location>
        <begin position="167"/>
        <end position="184"/>
    </location>
</feature>
<dbReference type="InterPro" id="IPR023298">
    <property type="entry name" value="ATPase_P-typ_TM_dom_sf"/>
</dbReference>
<comment type="subcellular location">
    <subcellularLocation>
        <location evidence="10">Cell membrane</location>
    </subcellularLocation>
    <subcellularLocation>
        <location evidence="1">Endomembrane system</location>
        <topology evidence="1">Multi-pass membrane protein</topology>
    </subcellularLocation>
</comment>
<dbReference type="PROSITE" id="PS50846">
    <property type="entry name" value="HMA_2"/>
    <property type="match status" value="2"/>
</dbReference>
<feature type="transmembrane region" description="Helical" evidence="10">
    <location>
        <begin position="411"/>
        <end position="433"/>
    </location>
</feature>
<dbReference type="Gene3D" id="3.40.50.1000">
    <property type="entry name" value="HAD superfamily/HAD-like"/>
    <property type="match status" value="1"/>
</dbReference>
<feature type="transmembrane region" description="Helical" evidence="10">
    <location>
        <begin position="258"/>
        <end position="276"/>
    </location>
</feature>
<dbReference type="InterPro" id="IPR008250">
    <property type="entry name" value="ATPase_P-typ_transduc_dom_A_sf"/>
</dbReference>
<dbReference type="Gene3D" id="2.70.150.10">
    <property type="entry name" value="Calcium-transporting ATPase, cytoplasmic transduction domain A"/>
    <property type="match status" value="1"/>
</dbReference>
<evidence type="ECO:0000256" key="9">
    <source>
        <dbReference type="ARBA" id="ARBA00023136"/>
    </source>
</evidence>
<dbReference type="EMBL" id="JBHSGP010000008">
    <property type="protein sequence ID" value="MFC4721697.1"/>
    <property type="molecule type" value="Genomic_DNA"/>
</dbReference>
<keyword evidence="10" id="KW-1003">Cell membrane</keyword>
<dbReference type="NCBIfam" id="TIGR01525">
    <property type="entry name" value="ATPase-IB_hvy"/>
    <property type="match status" value="1"/>
</dbReference>
<dbReference type="NCBIfam" id="TIGR01494">
    <property type="entry name" value="ATPase_P-type"/>
    <property type="match status" value="1"/>
</dbReference>
<dbReference type="Gene3D" id="3.30.70.100">
    <property type="match status" value="2"/>
</dbReference>
<dbReference type="InterPro" id="IPR001757">
    <property type="entry name" value="P_typ_ATPase"/>
</dbReference>
<keyword evidence="13" id="KW-1185">Reference proteome</keyword>
<keyword evidence="8 10" id="KW-1133">Transmembrane helix</keyword>
<protein>
    <submittedName>
        <fullName evidence="12">Heavy metal translocating P-type ATPase</fullName>
    </submittedName>
</protein>
<dbReference type="SUPFAM" id="SSF81653">
    <property type="entry name" value="Calcium ATPase, transduction domain A"/>
    <property type="match status" value="1"/>
</dbReference>
<dbReference type="PROSITE" id="PS01047">
    <property type="entry name" value="HMA_1"/>
    <property type="match status" value="1"/>
</dbReference>
<dbReference type="CDD" id="cd00371">
    <property type="entry name" value="HMA"/>
    <property type="match status" value="1"/>
</dbReference>
<dbReference type="InterPro" id="IPR023214">
    <property type="entry name" value="HAD_sf"/>
</dbReference>
<dbReference type="PROSITE" id="PS00154">
    <property type="entry name" value="ATPASE_E1_E2"/>
    <property type="match status" value="1"/>
</dbReference>
<dbReference type="InterPro" id="IPR023299">
    <property type="entry name" value="ATPase_P-typ_cyto_dom_N"/>
</dbReference>